<dbReference type="KEGG" id="pfla:Pflav_025060"/>
<dbReference type="Gene3D" id="2.60.120.260">
    <property type="entry name" value="Galactose-binding domain-like"/>
    <property type="match status" value="1"/>
</dbReference>
<dbReference type="SUPFAM" id="SSF49785">
    <property type="entry name" value="Galactose-binding domain-like"/>
    <property type="match status" value="1"/>
</dbReference>
<dbReference type="Pfam" id="PF00754">
    <property type="entry name" value="F5_F8_type_C"/>
    <property type="match status" value="1"/>
</dbReference>
<name>A0A6F8XQK3_9ACTN</name>
<reference evidence="2 3" key="1">
    <citation type="submission" date="2020-03" db="EMBL/GenBank/DDBJ databases">
        <title>Whole genome shotgun sequence of Phytohabitans flavus NBRC 107702.</title>
        <authorList>
            <person name="Komaki H."/>
            <person name="Tamura T."/>
        </authorList>
    </citation>
    <scope>NUCLEOTIDE SEQUENCE [LARGE SCALE GENOMIC DNA]</scope>
    <source>
        <strain evidence="2 3">NBRC 107702</strain>
    </source>
</reference>
<dbReference type="InterPro" id="IPR000421">
    <property type="entry name" value="FA58C"/>
</dbReference>
<dbReference type="SMART" id="SM00231">
    <property type="entry name" value="FA58C"/>
    <property type="match status" value="1"/>
</dbReference>
<evidence type="ECO:0000313" key="2">
    <source>
        <dbReference type="EMBL" id="BCB76096.1"/>
    </source>
</evidence>
<protein>
    <recommendedName>
        <fullName evidence="1">F5/8 type C domain-containing protein</fullName>
    </recommendedName>
</protein>
<dbReference type="InterPro" id="IPR008979">
    <property type="entry name" value="Galactose-bd-like_sf"/>
</dbReference>
<dbReference type="EMBL" id="AP022870">
    <property type="protein sequence ID" value="BCB76096.1"/>
    <property type="molecule type" value="Genomic_DNA"/>
</dbReference>
<proteinExistence type="predicted"/>
<dbReference type="Proteomes" id="UP000502508">
    <property type="component" value="Chromosome"/>
</dbReference>
<keyword evidence="3" id="KW-1185">Reference proteome</keyword>
<sequence length="171" mass="17682">MFNGTGTGGLFDVDDFTLTGGGGPTDPPPAPVNLALGKPATADSSCAAIEGPEKAVNGSVSGGNADKWCSVGGSKWWRVDLGTATTVGRFVVKHSGAGGENAAWNTRDFDIQTSVDGATWTTRVQARANTANVTTHTIGPVSARYVRLNVLAPTSNTDMAARVYEFEVYAS</sequence>
<evidence type="ECO:0000259" key="1">
    <source>
        <dbReference type="PROSITE" id="PS50022"/>
    </source>
</evidence>
<dbReference type="RefSeq" id="WP_232071281.1">
    <property type="nucleotide sequence ID" value="NZ_AP022870.1"/>
</dbReference>
<evidence type="ECO:0000313" key="3">
    <source>
        <dbReference type="Proteomes" id="UP000502508"/>
    </source>
</evidence>
<accession>A0A6F8XQK3</accession>
<dbReference type="AlphaFoldDB" id="A0A6F8XQK3"/>
<reference evidence="2 3" key="2">
    <citation type="submission" date="2020-03" db="EMBL/GenBank/DDBJ databases">
        <authorList>
            <person name="Ichikawa N."/>
            <person name="Kimura A."/>
            <person name="Kitahashi Y."/>
            <person name="Uohara A."/>
        </authorList>
    </citation>
    <scope>NUCLEOTIDE SEQUENCE [LARGE SCALE GENOMIC DNA]</scope>
    <source>
        <strain evidence="2 3">NBRC 107702</strain>
    </source>
</reference>
<organism evidence="2 3">
    <name type="scientific">Phytohabitans flavus</name>
    <dbReference type="NCBI Taxonomy" id="1076124"/>
    <lineage>
        <taxon>Bacteria</taxon>
        <taxon>Bacillati</taxon>
        <taxon>Actinomycetota</taxon>
        <taxon>Actinomycetes</taxon>
        <taxon>Micromonosporales</taxon>
        <taxon>Micromonosporaceae</taxon>
    </lineage>
</organism>
<feature type="domain" description="F5/8 type C" evidence="1">
    <location>
        <begin position="26"/>
        <end position="171"/>
    </location>
</feature>
<gene>
    <name evidence="2" type="ORF">Pflav_025060</name>
</gene>
<dbReference type="PROSITE" id="PS50022">
    <property type="entry name" value="FA58C_3"/>
    <property type="match status" value="1"/>
</dbReference>